<accession>A0A3Q3WV52</accession>
<feature type="domain" description="E2F/DP family winged-helix DNA-binding" evidence="7">
    <location>
        <begin position="126"/>
        <end position="191"/>
    </location>
</feature>
<dbReference type="InterPro" id="IPR037241">
    <property type="entry name" value="E2F-DP_heterodim"/>
</dbReference>
<dbReference type="InterPro" id="IPR015633">
    <property type="entry name" value="E2F"/>
</dbReference>
<dbReference type="SUPFAM" id="SSF144074">
    <property type="entry name" value="E2F-DP heterodimerization region"/>
    <property type="match status" value="1"/>
</dbReference>
<dbReference type="InterPro" id="IPR036390">
    <property type="entry name" value="WH_DNA-bd_sf"/>
</dbReference>
<comment type="subcellular location">
    <subcellularLocation>
        <location evidence="5">Nucleus</location>
    </subcellularLocation>
</comment>
<dbReference type="PANTHER" id="PTHR12081">
    <property type="entry name" value="TRANSCRIPTION FACTOR E2F"/>
    <property type="match status" value="1"/>
</dbReference>
<dbReference type="CDD" id="cd14660">
    <property type="entry name" value="E2F_DD"/>
    <property type="match status" value="1"/>
</dbReference>
<name>A0A3Q3WV52_MOLML</name>
<reference evidence="8" key="2">
    <citation type="submission" date="2025-09" db="UniProtKB">
        <authorList>
            <consortium name="Ensembl"/>
        </authorList>
    </citation>
    <scope>IDENTIFICATION</scope>
</reference>
<evidence type="ECO:0000256" key="2">
    <source>
        <dbReference type="ARBA" id="ARBA00023015"/>
    </source>
</evidence>
<dbReference type="InterPro" id="IPR003316">
    <property type="entry name" value="E2F_WHTH_DNA-bd_dom"/>
</dbReference>
<evidence type="ECO:0000256" key="5">
    <source>
        <dbReference type="RuleBase" id="RU003796"/>
    </source>
</evidence>
<keyword evidence="4 5" id="KW-0804">Transcription</keyword>
<feature type="region of interest" description="Disordered" evidence="6">
    <location>
        <begin position="64"/>
        <end position="83"/>
    </location>
</feature>
<dbReference type="FunFam" id="1.10.10.10:FF:000008">
    <property type="entry name" value="E2F transcription factor 1"/>
    <property type="match status" value="1"/>
</dbReference>
<dbReference type="AlphaFoldDB" id="A0A3Q3WV52"/>
<evidence type="ECO:0000256" key="3">
    <source>
        <dbReference type="ARBA" id="ARBA00023125"/>
    </source>
</evidence>
<dbReference type="Proteomes" id="UP000261620">
    <property type="component" value="Unplaced"/>
</dbReference>
<reference evidence="8" key="1">
    <citation type="submission" date="2025-08" db="UniProtKB">
        <authorList>
            <consortium name="Ensembl"/>
        </authorList>
    </citation>
    <scope>IDENTIFICATION</scope>
</reference>
<dbReference type="PANTHER" id="PTHR12081:SF102">
    <property type="entry name" value="SI:CH211-160F23.5"/>
    <property type="match status" value="1"/>
</dbReference>
<keyword evidence="2 5" id="KW-0805">Transcription regulation</keyword>
<dbReference type="Gene3D" id="6.10.250.540">
    <property type="match status" value="1"/>
</dbReference>
<keyword evidence="5" id="KW-0539">Nucleus</keyword>
<evidence type="ECO:0000256" key="1">
    <source>
        <dbReference type="ARBA" id="ARBA00010940"/>
    </source>
</evidence>
<keyword evidence="9" id="KW-1185">Reference proteome</keyword>
<dbReference type="InterPro" id="IPR032198">
    <property type="entry name" value="E2F_CC-MB"/>
</dbReference>
<evidence type="ECO:0000313" key="8">
    <source>
        <dbReference type="Ensembl" id="ENSMMOP00000013204.1"/>
    </source>
</evidence>
<evidence type="ECO:0000256" key="4">
    <source>
        <dbReference type="ARBA" id="ARBA00023163"/>
    </source>
</evidence>
<dbReference type="SMART" id="SM01372">
    <property type="entry name" value="E2F_TDP"/>
    <property type="match status" value="1"/>
</dbReference>
<protein>
    <recommendedName>
        <fullName evidence="7">E2F/DP family winged-helix DNA-binding domain-containing protein</fullName>
    </recommendedName>
</protein>
<dbReference type="Pfam" id="PF02319">
    <property type="entry name" value="WHD_E2F_TDP"/>
    <property type="match status" value="1"/>
</dbReference>
<dbReference type="Pfam" id="PF16421">
    <property type="entry name" value="E2F_CC-MB"/>
    <property type="match status" value="1"/>
</dbReference>
<dbReference type="GO" id="GO:0090575">
    <property type="term" value="C:RNA polymerase II transcription regulator complex"/>
    <property type="evidence" value="ECO:0007669"/>
    <property type="project" value="TreeGrafter"/>
</dbReference>
<dbReference type="OMA" id="WVGRGIF"/>
<dbReference type="Ensembl" id="ENSMMOT00000013417.1">
    <property type="protein sequence ID" value="ENSMMOP00000013204.1"/>
    <property type="gene ID" value="ENSMMOG00000010137.1"/>
</dbReference>
<sequence length="413" mass="44962">MMRMPKGVSPSAAALHGSQPKIKVVSGDLLGSGLSSPLMSTVPAGYFTQICNTTAAEQRAHSLYSTPHGPEAKPVRSSSGRLPAKRKLDLEDPLYLPEFRTPKGKCSLAARIPSPKTPKSPGERTRYDTSLGLLTKKFVGLIAESPDGVLDLNWATEVLEVQKRRIYDITNVLEGVQLIRKKSKNNIQWLVGNVFEGSAGGGQKVCTLRKELGDLDRVEKSLDQLIHSSTAQLKQLTEQEDNQRYPLHDIRSIGSLRDQTVIAVKAPADTKLEVPDTQQGSLQIYLKSKNGPIEVYLCPEEGLEDASPVKSVATPKKEFPQPLCPPNTTTTVPLSCTPPSSSSMLDVEGLLGLPPSLLQITEDQFPSTSFAPDPNAPFVSFSPPLDHDDYLWSLEDGEGVSDFFDTYDLGDLL</sequence>
<dbReference type="GO" id="GO:0046983">
    <property type="term" value="F:protein dimerization activity"/>
    <property type="evidence" value="ECO:0007669"/>
    <property type="project" value="InterPro"/>
</dbReference>
<dbReference type="SUPFAM" id="SSF46785">
    <property type="entry name" value="Winged helix' DNA-binding domain"/>
    <property type="match status" value="1"/>
</dbReference>
<dbReference type="STRING" id="94237.ENSMMOP00000013204"/>
<dbReference type="GO" id="GO:0000978">
    <property type="term" value="F:RNA polymerase II cis-regulatory region sequence-specific DNA binding"/>
    <property type="evidence" value="ECO:0007669"/>
    <property type="project" value="InterPro"/>
</dbReference>
<proteinExistence type="inferred from homology"/>
<evidence type="ECO:0000313" key="9">
    <source>
        <dbReference type="Proteomes" id="UP000261620"/>
    </source>
</evidence>
<dbReference type="Gene3D" id="1.10.10.10">
    <property type="entry name" value="Winged helix-like DNA-binding domain superfamily/Winged helix DNA-binding domain"/>
    <property type="match status" value="1"/>
</dbReference>
<comment type="similarity">
    <text evidence="1 5">Belongs to the E2F/DP family.</text>
</comment>
<evidence type="ECO:0000259" key="7">
    <source>
        <dbReference type="SMART" id="SM01372"/>
    </source>
</evidence>
<keyword evidence="3 5" id="KW-0238">DNA-binding</keyword>
<organism evidence="8 9">
    <name type="scientific">Mola mola</name>
    <name type="common">Ocean sunfish</name>
    <name type="synonym">Tetraodon mola</name>
    <dbReference type="NCBI Taxonomy" id="94237"/>
    <lineage>
        <taxon>Eukaryota</taxon>
        <taxon>Metazoa</taxon>
        <taxon>Chordata</taxon>
        <taxon>Craniata</taxon>
        <taxon>Vertebrata</taxon>
        <taxon>Euteleostomi</taxon>
        <taxon>Actinopterygii</taxon>
        <taxon>Neopterygii</taxon>
        <taxon>Teleostei</taxon>
        <taxon>Neoteleostei</taxon>
        <taxon>Acanthomorphata</taxon>
        <taxon>Eupercaria</taxon>
        <taxon>Tetraodontiformes</taxon>
        <taxon>Molidae</taxon>
        <taxon>Mola</taxon>
    </lineage>
</organism>
<evidence type="ECO:0000256" key="6">
    <source>
        <dbReference type="SAM" id="MobiDB-lite"/>
    </source>
</evidence>
<dbReference type="GO" id="GO:0000981">
    <property type="term" value="F:DNA-binding transcription factor activity, RNA polymerase II-specific"/>
    <property type="evidence" value="ECO:0007669"/>
    <property type="project" value="TreeGrafter"/>
</dbReference>
<dbReference type="InterPro" id="IPR036388">
    <property type="entry name" value="WH-like_DNA-bd_sf"/>
</dbReference>